<accession>A0AAN9EA02</accession>
<dbReference type="Proteomes" id="UP001372338">
    <property type="component" value="Unassembled WGS sequence"/>
</dbReference>
<reference evidence="1 2" key="1">
    <citation type="submission" date="2024-01" db="EMBL/GenBank/DDBJ databases">
        <title>The genomes of 5 underutilized Papilionoideae crops provide insights into root nodulation and disease resistanc.</title>
        <authorList>
            <person name="Yuan L."/>
        </authorList>
    </citation>
    <scope>NUCLEOTIDE SEQUENCE [LARGE SCALE GENOMIC DNA]</scope>
    <source>
        <strain evidence="1">ZHUSHIDOU_FW_LH</strain>
        <tissue evidence="1">Leaf</tissue>
    </source>
</reference>
<organism evidence="1 2">
    <name type="scientific">Crotalaria pallida</name>
    <name type="common">Smooth rattlebox</name>
    <name type="synonym">Crotalaria striata</name>
    <dbReference type="NCBI Taxonomy" id="3830"/>
    <lineage>
        <taxon>Eukaryota</taxon>
        <taxon>Viridiplantae</taxon>
        <taxon>Streptophyta</taxon>
        <taxon>Embryophyta</taxon>
        <taxon>Tracheophyta</taxon>
        <taxon>Spermatophyta</taxon>
        <taxon>Magnoliopsida</taxon>
        <taxon>eudicotyledons</taxon>
        <taxon>Gunneridae</taxon>
        <taxon>Pentapetalae</taxon>
        <taxon>rosids</taxon>
        <taxon>fabids</taxon>
        <taxon>Fabales</taxon>
        <taxon>Fabaceae</taxon>
        <taxon>Papilionoideae</taxon>
        <taxon>50 kb inversion clade</taxon>
        <taxon>genistoids sensu lato</taxon>
        <taxon>core genistoids</taxon>
        <taxon>Crotalarieae</taxon>
        <taxon>Crotalaria</taxon>
    </lineage>
</organism>
<dbReference type="AlphaFoldDB" id="A0AAN9EA02"/>
<keyword evidence="2" id="KW-1185">Reference proteome</keyword>
<evidence type="ECO:0000313" key="1">
    <source>
        <dbReference type="EMBL" id="KAK7251666.1"/>
    </source>
</evidence>
<proteinExistence type="predicted"/>
<protein>
    <submittedName>
        <fullName evidence="1">Uncharacterized protein</fullName>
    </submittedName>
</protein>
<gene>
    <name evidence="1" type="ORF">RIF29_35057</name>
</gene>
<dbReference type="EMBL" id="JAYWIO010000007">
    <property type="protein sequence ID" value="KAK7251666.1"/>
    <property type="molecule type" value="Genomic_DNA"/>
</dbReference>
<sequence length="96" mass="11295">MDMWKWIREATAGNLSHVFLATLWWAWRWRSSEVLGLENWHVDKVVWNISVTIEELLKWCPKTQPSAREGREISWTRPSAPASLCDDAAGRRFRRG</sequence>
<evidence type="ECO:0000313" key="2">
    <source>
        <dbReference type="Proteomes" id="UP001372338"/>
    </source>
</evidence>
<name>A0AAN9EA02_CROPI</name>
<comment type="caution">
    <text evidence="1">The sequence shown here is derived from an EMBL/GenBank/DDBJ whole genome shotgun (WGS) entry which is preliminary data.</text>
</comment>